<sequence>MQQVLQCAASGHQSVGLELNPILMMYSKYKARKMGLSQIAKFYRKDIFKENLEGYKTAVIFGAETMMEEILMKVDEMKVGSYLIACRFPLPDNKAWRLIEVVGEGVDTVWLYRKCFDVDIPGNGLSNNSLKFIVLFWHWILAKVLVSIFEGCWNYVNGAADPLTSEVLGLLLAVKGDGEHRTTRIQPDLLVECSGMGLRFPFTSKEVDFPITRKE</sequence>
<protein>
    <submittedName>
        <fullName evidence="7">PKS_ER domain-containing protein</fullName>
    </submittedName>
</protein>
<name>A0A0N4VL88_ENTVE</name>
<dbReference type="GO" id="GO:1905706">
    <property type="term" value="P:regulation of mitochondrial ATP synthesis coupled proton transport"/>
    <property type="evidence" value="ECO:0007669"/>
    <property type="project" value="TreeGrafter"/>
</dbReference>
<dbReference type="AlphaFoldDB" id="A0A0N4VL88"/>
<gene>
    <name evidence="5" type="ORF">EVEC_LOCUS10934</name>
</gene>
<keyword evidence="2" id="KW-0489">Methyltransferase</keyword>
<dbReference type="GO" id="GO:0032259">
    <property type="term" value="P:methylation"/>
    <property type="evidence" value="ECO:0007669"/>
    <property type="project" value="UniProtKB-KW"/>
</dbReference>
<keyword evidence="3" id="KW-0808">Transferase</keyword>
<comment type="similarity">
    <text evidence="1">Belongs to the ANT/ATPSC lysine N-methyltransferase family.</text>
</comment>
<dbReference type="STRING" id="51028.A0A0N4VL88"/>
<evidence type="ECO:0000313" key="7">
    <source>
        <dbReference type="WBParaSite" id="EVEC_0001164801-mRNA-1"/>
    </source>
</evidence>
<dbReference type="WBParaSite" id="EVEC_0001164801-mRNA-1">
    <property type="protein sequence ID" value="EVEC_0001164801-mRNA-1"/>
    <property type="gene ID" value="EVEC_0001164801"/>
</dbReference>
<evidence type="ECO:0000256" key="1">
    <source>
        <dbReference type="ARBA" id="ARBA00010633"/>
    </source>
</evidence>
<dbReference type="EMBL" id="UXUI01011361">
    <property type="protein sequence ID" value="VDD96183.1"/>
    <property type="molecule type" value="Genomic_DNA"/>
</dbReference>
<reference evidence="7" key="1">
    <citation type="submission" date="2017-02" db="UniProtKB">
        <authorList>
            <consortium name="WormBaseParasite"/>
        </authorList>
    </citation>
    <scope>IDENTIFICATION</scope>
</reference>
<accession>A0A0N4VL88</accession>
<reference evidence="5 6" key="2">
    <citation type="submission" date="2018-10" db="EMBL/GenBank/DDBJ databases">
        <authorList>
            <consortium name="Pathogen Informatics"/>
        </authorList>
    </citation>
    <scope>NUCLEOTIDE SEQUENCE [LARGE SCALE GENOMIC DNA]</scope>
</reference>
<evidence type="ECO:0000256" key="3">
    <source>
        <dbReference type="ARBA" id="ARBA00022679"/>
    </source>
</evidence>
<keyword evidence="6" id="KW-1185">Reference proteome</keyword>
<dbReference type="InterPro" id="IPR026170">
    <property type="entry name" value="FAM173A/B"/>
</dbReference>
<evidence type="ECO:0000313" key="6">
    <source>
        <dbReference type="Proteomes" id="UP000274131"/>
    </source>
</evidence>
<dbReference type="OrthoDB" id="66144at2759"/>
<evidence type="ECO:0000256" key="4">
    <source>
        <dbReference type="ARBA" id="ARBA00022691"/>
    </source>
</evidence>
<dbReference type="Proteomes" id="UP000274131">
    <property type="component" value="Unassembled WGS sequence"/>
</dbReference>
<dbReference type="Gene3D" id="3.40.50.150">
    <property type="entry name" value="Vaccinia Virus protein VP39"/>
    <property type="match status" value="1"/>
</dbReference>
<evidence type="ECO:0000256" key="2">
    <source>
        <dbReference type="ARBA" id="ARBA00022603"/>
    </source>
</evidence>
<dbReference type="PANTHER" id="PTHR13610">
    <property type="entry name" value="METHYLTRANSFERASE DOMAIN-CONTAINING PROTEIN"/>
    <property type="match status" value="1"/>
</dbReference>
<evidence type="ECO:0000313" key="5">
    <source>
        <dbReference type="EMBL" id="VDD96183.1"/>
    </source>
</evidence>
<dbReference type="GO" id="GO:0016279">
    <property type="term" value="F:protein-lysine N-methyltransferase activity"/>
    <property type="evidence" value="ECO:0007669"/>
    <property type="project" value="InterPro"/>
</dbReference>
<keyword evidence="4" id="KW-0949">S-adenosyl-L-methionine</keyword>
<dbReference type="PANTHER" id="PTHR13610:SF9">
    <property type="entry name" value="FI06469P"/>
    <property type="match status" value="1"/>
</dbReference>
<organism evidence="7">
    <name type="scientific">Enterobius vermicularis</name>
    <name type="common">Human pinworm</name>
    <dbReference type="NCBI Taxonomy" id="51028"/>
    <lineage>
        <taxon>Eukaryota</taxon>
        <taxon>Metazoa</taxon>
        <taxon>Ecdysozoa</taxon>
        <taxon>Nematoda</taxon>
        <taxon>Chromadorea</taxon>
        <taxon>Rhabditida</taxon>
        <taxon>Spirurina</taxon>
        <taxon>Oxyuridomorpha</taxon>
        <taxon>Oxyuroidea</taxon>
        <taxon>Oxyuridae</taxon>
        <taxon>Enterobius</taxon>
    </lineage>
</organism>
<proteinExistence type="inferred from homology"/>
<dbReference type="InterPro" id="IPR029063">
    <property type="entry name" value="SAM-dependent_MTases_sf"/>
</dbReference>
<dbReference type="GO" id="GO:0005739">
    <property type="term" value="C:mitochondrion"/>
    <property type="evidence" value="ECO:0007669"/>
    <property type="project" value="TreeGrafter"/>
</dbReference>
<dbReference type="SUPFAM" id="SSF53335">
    <property type="entry name" value="S-adenosyl-L-methionine-dependent methyltransferases"/>
    <property type="match status" value="1"/>
</dbReference>